<accession>A0A9P6NJ58</accession>
<protein>
    <submittedName>
        <fullName evidence="2">Uncharacterized protein</fullName>
    </submittedName>
</protein>
<proteinExistence type="predicted"/>
<name>A0A9P6NJ58_9BASI</name>
<dbReference type="Proteomes" id="UP000886653">
    <property type="component" value="Unassembled WGS sequence"/>
</dbReference>
<sequence length="245" mass="27883">MITHTSWISTNNTRPKTVSSDITNTEALTMEIEPTTTVLTKKNNLGRIKRNMANQAMTKVPEVLEQTPLEMNPSPIVPIAVVQPQQSITEMEKQPSLQEMEEQKEIVCLHKYNFAKYCGVMDFNPNNTTMIWTYLSLWKNTHNCLVTLMGLEKVTQMSLAPMMNLAPAQSTSNTGPNRNHSQKPVMQPYLRPAHIEEESNNMQNMLSFSRAYYRAMKGINKNNKKGKNPQHKNNLPEDQPPAPQN</sequence>
<dbReference type="AlphaFoldDB" id="A0A9P6NJ58"/>
<reference evidence="2" key="1">
    <citation type="submission" date="2013-11" db="EMBL/GenBank/DDBJ databases">
        <title>Genome sequence of the fusiform rust pathogen reveals effectors for host alternation and coevolution with pine.</title>
        <authorList>
            <consortium name="DOE Joint Genome Institute"/>
            <person name="Smith K."/>
            <person name="Pendleton A."/>
            <person name="Kubisiak T."/>
            <person name="Anderson C."/>
            <person name="Salamov A."/>
            <person name="Aerts A."/>
            <person name="Riley R."/>
            <person name="Clum A."/>
            <person name="Lindquist E."/>
            <person name="Ence D."/>
            <person name="Campbell M."/>
            <person name="Kronenberg Z."/>
            <person name="Feau N."/>
            <person name="Dhillon B."/>
            <person name="Hamelin R."/>
            <person name="Burleigh J."/>
            <person name="Smith J."/>
            <person name="Yandell M."/>
            <person name="Nelson C."/>
            <person name="Grigoriev I."/>
            <person name="Davis J."/>
        </authorList>
    </citation>
    <scope>NUCLEOTIDE SEQUENCE</scope>
    <source>
        <strain evidence="2">G11</strain>
    </source>
</reference>
<gene>
    <name evidence="2" type="ORF">CROQUDRAFT_659195</name>
</gene>
<dbReference type="EMBL" id="MU167283">
    <property type="protein sequence ID" value="KAG0145099.1"/>
    <property type="molecule type" value="Genomic_DNA"/>
</dbReference>
<evidence type="ECO:0000313" key="3">
    <source>
        <dbReference type="Proteomes" id="UP000886653"/>
    </source>
</evidence>
<evidence type="ECO:0000256" key="1">
    <source>
        <dbReference type="SAM" id="MobiDB-lite"/>
    </source>
</evidence>
<evidence type="ECO:0000313" key="2">
    <source>
        <dbReference type="EMBL" id="KAG0145099.1"/>
    </source>
</evidence>
<organism evidence="2 3">
    <name type="scientific">Cronartium quercuum f. sp. fusiforme G11</name>
    <dbReference type="NCBI Taxonomy" id="708437"/>
    <lineage>
        <taxon>Eukaryota</taxon>
        <taxon>Fungi</taxon>
        <taxon>Dikarya</taxon>
        <taxon>Basidiomycota</taxon>
        <taxon>Pucciniomycotina</taxon>
        <taxon>Pucciniomycetes</taxon>
        <taxon>Pucciniales</taxon>
        <taxon>Coleosporiaceae</taxon>
        <taxon>Cronartium</taxon>
    </lineage>
</organism>
<comment type="caution">
    <text evidence="2">The sequence shown here is derived from an EMBL/GenBank/DDBJ whole genome shotgun (WGS) entry which is preliminary data.</text>
</comment>
<keyword evidence="3" id="KW-1185">Reference proteome</keyword>
<feature type="region of interest" description="Disordered" evidence="1">
    <location>
        <begin position="219"/>
        <end position="245"/>
    </location>
</feature>